<comment type="caution">
    <text evidence="1">The sequence shown here is derived from an EMBL/GenBank/DDBJ whole genome shotgun (WGS) entry which is preliminary data.</text>
</comment>
<accession>A0A392ST89</accession>
<dbReference type="AlphaFoldDB" id="A0A392ST89"/>
<evidence type="ECO:0000313" key="2">
    <source>
        <dbReference type="Proteomes" id="UP000265520"/>
    </source>
</evidence>
<proteinExistence type="predicted"/>
<organism evidence="1 2">
    <name type="scientific">Trifolium medium</name>
    <dbReference type="NCBI Taxonomy" id="97028"/>
    <lineage>
        <taxon>Eukaryota</taxon>
        <taxon>Viridiplantae</taxon>
        <taxon>Streptophyta</taxon>
        <taxon>Embryophyta</taxon>
        <taxon>Tracheophyta</taxon>
        <taxon>Spermatophyta</taxon>
        <taxon>Magnoliopsida</taxon>
        <taxon>eudicotyledons</taxon>
        <taxon>Gunneridae</taxon>
        <taxon>Pentapetalae</taxon>
        <taxon>rosids</taxon>
        <taxon>fabids</taxon>
        <taxon>Fabales</taxon>
        <taxon>Fabaceae</taxon>
        <taxon>Papilionoideae</taxon>
        <taxon>50 kb inversion clade</taxon>
        <taxon>NPAAA clade</taxon>
        <taxon>Hologalegina</taxon>
        <taxon>IRL clade</taxon>
        <taxon>Trifolieae</taxon>
        <taxon>Trifolium</taxon>
    </lineage>
</organism>
<sequence>SPPVEAKGLNGVDLRAYAVSFPQTSPMFRSDHKSTSPRDCPL</sequence>
<name>A0A392ST89_9FABA</name>
<evidence type="ECO:0000313" key="1">
    <source>
        <dbReference type="EMBL" id="MCI52063.1"/>
    </source>
</evidence>
<keyword evidence="2" id="KW-1185">Reference proteome</keyword>
<dbReference type="Proteomes" id="UP000265520">
    <property type="component" value="Unassembled WGS sequence"/>
</dbReference>
<dbReference type="EMBL" id="LXQA010441517">
    <property type="protein sequence ID" value="MCI52063.1"/>
    <property type="molecule type" value="Genomic_DNA"/>
</dbReference>
<reference evidence="1 2" key="1">
    <citation type="journal article" date="2018" name="Front. Plant Sci.">
        <title>Red Clover (Trifolium pratense) and Zigzag Clover (T. medium) - A Picture of Genomic Similarities and Differences.</title>
        <authorList>
            <person name="Dluhosova J."/>
            <person name="Istvanek J."/>
            <person name="Nedelnik J."/>
            <person name="Repkova J."/>
        </authorList>
    </citation>
    <scope>NUCLEOTIDE SEQUENCE [LARGE SCALE GENOMIC DNA]</scope>
    <source>
        <strain evidence="2">cv. 10/8</strain>
        <tissue evidence="1">Leaf</tissue>
    </source>
</reference>
<feature type="non-terminal residue" evidence="1">
    <location>
        <position position="1"/>
    </location>
</feature>
<protein>
    <submittedName>
        <fullName evidence="1">Uncharacterized protein</fullName>
    </submittedName>
</protein>